<dbReference type="PANTHER" id="PTHR35149:SF1">
    <property type="entry name" value="DUF5655 DOMAIN-CONTAINING PROTEIN"/>
    <property type="match status" value="1"/>
</dbReference>
<proteinExistence type="predicted"/>
<dbReference type="AlphaFoldDB" id="A0A5C6DL58"/>
<reference evidence="3 4" key="1">
    <citation type="submission" date="2019-02" db="EMBL/GenBank/DDBJ databases">
        <title>Deep-cultivation of Planctomycetes and their phenomic and genomic characterization uncovers novel biology.</title>
        <authorList>
            <person name="Wiegand S."/>
            <person name="Jogler M."/>
            <person name="Boedeker C."/>
            <person name="Pinto D."/>
            <person name="Vollmers J."/>
            <person name="Rivas-Marin E."/>
            <person name="Kohn T."/>
            <person name="Peeters S.H."/>
            <person name="Heuer A."/>
            <person name="Rast P."/>
            <person name="Oberbeckmann S."/>
            <person name="Bunk B."/>
            <person name="Jeske O."/>
            <person name="Meyerdierks A."/>
            <person name="Storesund J.E."/>
            <person name="Kallscheuer N."/>
            <person name="Luecker S."/>
            <person name="Lage O.M."/>
            <person name="Pohl T."/>
            <person name="Merkel B.J."/>
            <person name="Hornburger P."/>
            <person name="Mueller R.-W."/>
            <person name="Bruemmer F."/>
            <person name="Labrenz M."/>
            <person name="Spormann A.M."/>
            <person name="Op Den Camp H."/>
            <person name="Overmann J."/>
            <person name="Amann R."/>
            <person name="Jetten M.S.M."/>
            <person name="Mascher T."/>
            <person name="Medema M.H."/>
            <person name="Devos D.P."/>
            <person name="Kaster A.-K."/>
            <person name="Ovreas L."/>
            <person name="Rohde M."/>
            <person name="Galperin M.Y."/>
            <person name="Jogler C."/>
        </authorList>
    </citation>
    <scope>NUCLEOTIDE SEQUENCE [LARGE SCALE GENOMIC DNA]</scope>
    <source>
        <strain evidence="3 4">Q31b</strain>
    </source>
</reference>
<dbReference type="InterPro" id="IPR004919">
    <property type="entry name" value="GmrSD_N"/>
</dbReference>
<dbReference type="InterPro" id="IPR011089">
    <property type="entry name" value="GmrSD_C"/>
</dbReference>
<evidence type="ECO:0000259" key="1">
    <source>
        <dbReference type="Pfam" id="PF03235"/>
    </source>
</evidence>
<gene>
    <name evidence="3" type="ORF">Q31b_50810</name>
</gene>
<evidence type="ECO:0000313" key="4">
    <source>
        <dbReference type="Proteomes" id="UP000315471"/>
    </source>
</evidence>
<accession>A0A5C6DL58</accession>
<keyword evidence="4" id="KW-1185">Reference proteome</keyword>
<dbReference type="Proteomes" id="UP000315471">
    <property type="component" value="Unassembled WGS sequence"/>
</dbReference>
<evidence type="ECO:0000259" key="2">
    <source>
        <dbReference type="Pfam" id="PF07510"/>
    </source>
</evidence>
<protein>
    <recommendedName>
        <fullName evidence="5">DUF262 domain-containing protein</fullName>
    </recommendedName>
</protein>
<dbReference type="Pfam" id="PF07510">
    <property type="entry name" value="GmrSD_C"/>
    <property type="match status" value="1"/>
</dbReference>
<organism evidence="3 4">
    <name type="scientific">Novipirellula aureliae</name>
    <dbReference type="NCBI Taxonomy" id="2527966"/>
    <lineage>
        <taxon>Bacteria</taxon>
        <taxon>Pseudomonadati</taxon>
        <taxon>Planctomycetota</taxon>
        <taxon>Planctomycetia</taxon>
        <taxon>Pirellulales</taxon>
        <taxon>Pirellulaceae</taxon>
        <taxon>Novipirellula</taxon>
    </lineage>
</organism>
<evidence type="ECO:0000313" key="3">
    <source>
        <dbReference type="EMBL" id="TWU35646.1"/>
    </source>
</evidence>
<feature type="domain" description="GmrSD restriction endonucleases C-terminal" evidence="2">
    <location>
        <begin position="459"/>
        <end position="626"/>
    </location>
</feature>
<dbReference type="RefSeq" id="WP_197172211.1">
    <property type="nucleotide sequence ID" value="NZ_SJPY01000009.1"/>
</dbReference>
<sequence>MKANILTFSKIVDSTHGAREHYHIPKYQREYTWGKRNWEILVQDIDDNDPGYFMGAIIVVRDSDDDINGCQIIFEVVDGQQRLTTLSLYMLALYEKMVSLRGTTDFEDEEERSDFENCLASLRNKLVLKVKTEEDLTEPHHRGWLERGKHCYLRVHPSTQKDNYEDYRYAMGQIGLVGSVAIPTRFGNRRISRALNFFRENLPNDIGGCMSLFAKINQLQFVFIAVGSQADAFTLFETLNNRGVPLSAIDIVKNKMLAEMQKQHQTSVDESFDQWQQIVDNIEETDEQERFLRQFYNANHWDDDIRVAGINRANKSKIIAIYEKVISRNPQAVFDRLCDAAGHYGSLISPEDYELDTDIQSALVDLQRINAAPAYQLLLYLFTVDDDVFVEDDFLLRAINLLRKFYVRRNVTDTPGTSQLDQSHVDTIGACQKEIEQTGKLSYAFLQGQVLAKDRYASLDTFREELGGYIYYENVGMARYLLIKLDEEHHHREYKPDLWSRNNKDKYIWTIEHVLPQTENLSKEWIADLADGDADRAAELHLEYVDRLGNLTLSGYNSRLSKASFAKKQALAGAKKIAGQKIAIGYKNKLALNTLQFDCDGQTTSLAETHTWNADLIQARTNRMVDLLIDMFAFDEEA</sequence>
<dbReference type="EMBL" id="SJPY01000009">
    <property type="protein sequence ID" value="TWU35646.1"/>
    <property type="molecule type" value="Genomic_DNA"/>
</dbReference>
<feature type="domain" description="GmrSD restriction endonucleases N-terminal" evidence="1">
    <location>
        <begin position="18"/>
        <end position="256"/>
    </location>
</feature>
<name>A0A5C6DL58_9BACT</name>
<dbReference type="Pfam" id="PF03235">
    <property type="entry name" value="GmrSD_N"/>
    <property type="match status" value="1"/>
</dbReference>
<dbReference type="PANTHER" id="PTHR35149">
    <property type="entry name" value="SLL5132 PROTEIN"/>
    <property type="match status" value="1"/>
</dbReference>
<comment type="caution">
    <text evidence="3">The sequence shown here is derived from an EMBL/GenBank/DDBJ whole genome shotgun (WGS) entry which is preliminary data.</text>
</comment>
<evidence type="ECO:0008006" key="5">
    <source>
        <dbReference type="Google" id="ProtNLM"/>
    </source>
</evidence>